<keyword evidence="1" id="KW-0175">Coiled coil</keyword>
<protein>
    <submittedName>
        <fullName evidence="3">Uncharacterized protein</fullName>
    </submittedName>
</protein>
<organism evidence="3 4">
    <name type="scientific">Rhizoctonia solani</name>
    <dbReference type="NCBI Taxonomy" id="456999"/>
    <lineage>
        <taxon>Eukaryota</taxon>
        <taxon>Fungi</taxon>
        <taxon>Dikarya</taxon>
        <taxon>Basidiomycota</taxon>
        <taxon>Agaricomycotina</taxon>
        <taxon>Agaricomycetes</taxon>
        <taxon>Cantharellales</taxon>
        <taxon>Ceratobasidiaceae</taxon>
        <taxon>Rhizoctonia</taxon>
    </lineage>
</organism>
<reference evidence="3" key="1">
    <citation type="submission" date="2020-09" db="EMBL/GenBank/DDBJ databases">
        <title>Comparative genome analyses of four rice-infecting Rhizoctonia solani isolates reveal extensive enrichment of homogalacturonan modification genes.</title>
        <authorList>
            <person name="Lee D.-Y."/>
            <person name="Jeon J."/>
            <person name="Kim K.-T."/>
            <person name="Cheong K."/>
            <person name="Song H."/>
            <person name="Choi G."/>
            <person name="Ko J."/>
            <person name="Opiyo S.O."/>
            <person name="Zuo S."/>
            <person name="Madhav S."/>
            <person name="Lee Y.-H."/>
            <person name="Wang G.-L."/>
        </authorList>
    </citation>
    <scope>NUCLEOTIDE SEQUENCE</scope>
    <source>
        <strain evidence="3">AG1-IA B2</strain>
    </source>
</reference>
<evidence type="ECO:0000313" key="4">
    <source>
        <dbReference type="Proteomes" id="UP000614334"/>
    </source>
</evidence>
<feature type="compositionally biased region" description="Basic and acidic residues" evidence="2">
    <location>
        <begin position="225"/>
        <end position="237"/>
    </location>
</feature>
<evidence type="ECO:0000256" key="2">
    <source>
        <dbReference type="SAM" id="MobiDB-lite"/>
    </source>
</evidence>
<feature type="coiled-coil region" evidence="1">
    <location>
        <begin position="88"/>
        <end position="122"/>
    </location>
</feature>
<dbReference type="Proteomes" id="UP000614334">
    <property type="component" value="Unassembled WGS sequence"/>
</dbReference>
<feature type="compositionally biased region" description="Polar residues" evidence="2">
    <location>
        <begin position="188"/>
        <end position="199"/>
    </location>
</feature>
<dbReference type="AlphaFoldDB" id="A0A8H7I7M7"/>
<accession>A0A8H7I7M7</accession>
<feature type="region of interest" description="Disordered" evidence="2">
    <location>
        <begin position="173"/>
        <end position="201"/>
    </location>
</feature>
<feature type="region of interest" description="Disordered" evidence="2">
    <location>
        <begin position="220"/>
        <end position="249"/>
    </location>
</feature>
<proteinExistence type="predicted"/>
<name>A0A8H7I7M7_9AGAM</name>
<comment type="caution">
    <text evidence="3">The sequence shown here is derived from an EMBL/GenBank/DDBJ whole genome shotgun (WGS) entry which is preliminary data.</text>
</comment>
<evidence type="ECO:0000256" key="1">
    <source>
        <dbReference type="SAM" id="Coils"/>
    </source>
</evidence>
<evidence type="ECO:0000313" key="3">
    <source>
        <dbReference type="EMBL" id="KAF8750513.1"/>
    </source>
</evidence>
<dbReference type="EMBL" id="JACYCF010000020">
    <property type="protein sequence ID" value="KAF8750513.1"/>
    <property type="molecule type" value="Genomic_DNA"/>
</dbReference>
<gene>
    <name evidence="3" type="ORF">RHS01_09313</name>
</gene>
<sequence>MRRSNSIRPSVNRSQTHLANATVTSSTDDVTAYLDESSVNINDIVQSRTAIGERDREIAKLKDQIRNAHPGGKFSTSIGASSSSSKEYQNLELILQGTQRENERCMAELDKSKRREKMMEAELTKIYGDDWPVRVPLVGTLFLDDLLNCDYRLTSACRPRRHRYSRALPVSASVSANVRQSPPPQGPSEETSSAPSNAEINEHLEAVRMLCSGWTRSLPKGRRQISKEMAKAEEEAQKAASARKRSEFN</sequence>